<dbReference type="AlphaFoldDB" id="X1DBA9"/>
<feature type="transmembrane region" description="Helical" evidence="1">
    <location>
        <begin position="7"/>
        <end position="27"/>
    </location>
</feature>
<organism evidence="2">
    <name type="scientific">marine sediment metagenome</name>
    <dbReference type="NCBI Taxonomy" id="412755"/>
    <lineage>
        <taxon>unclassified sequences</taxon>
        <taxon>metagenomes</taxon>
        <taxon>ecological metagenomes</taxon>
    </lineage>
</organism>
<keyword evidence="1" id="KW-0812">Transmembrane</keyword>
<evidence type="ECO:0000256" key="1">
    <source>
        <dbReference type="SAM" id="Phobius"/>
    </source>
</evidence>
<name>X1DBA9_9ZZZZ</name>
<dbReference type="EMBL" id="BART01020904">
    <property type="protein sequence ID" value="GAG93726.1"/>
    <property type="molecule type" value="Genomic_DNA"/>
</dbReference>
<comment type="caution">
    <text evidence="2">The sequence shown here is derived from an EMBL/GenBank/DDBJ whole genome shotgun (WGS) entry which is preliminary data.</text>
</comment>
<proteinExistence type="predicted"/>
<feature type="non-terminal residue" evidence="2">
    <location>
        <position position="76"/>
    </location>
</feature>
<sequence>MDVKRDIPLAITFIVGMLAIGEYYTGIEAITNTFTIVKNWGIVLQGFALGLGAVNLFRVHGSRVAAQKRDDWMFSG</sequence>
<evidence type="ECO:0000313" key="2">
    <source>
        <dbReference type="EMBL" id="GAG93726.1"/>
    </source>
</evidence>
<reference evidence="2" key="1">
    <citation type="journal article" date="2014" name="Front. Microbiol.">
        <title>High frequency of phylogenetically diverse reductive dehalogenase-homologous genes in deep subseafloor sedimentary metagenomes.</title>
        <authorList>
            <person name="Kawai M."/>
            <person name="Futagami T."/>
            <person name="Toyoda A."/>
            <person name="Takaki Y."/>
            <person name="Nishi S."/>
            <person name="Hori S."/>
            <person name="Arai W."/>
            <person name="Tsubouchi T."/>
            <person name="Morono Y."/>
            <person name="Uchiyama I."/>
            <person name="Ito T."/>
            <person name="Fujiyama A."/>
            <person name="Inagaki F."/>
            <person name="Takami H."/>
        </authorList>
    </citation>
    <scope>NUCLEOTIDE SEQUENCE</scope>
    <source>
        <strain evidence="2">Expedition CK06-06</strain>
    </source>
</reference>
<accession>X1DBA9</accession>
<keyword evidence="1" id="KW-1133">Transmembrane helix</keyword>
<protein>
    <submittedName>
        <fullName evidence="2">Uncharacterized protein</fullName>
    </submittedName>
</protein>
<gene>
    <name evidence="2" type="ORF">S01H4_38721</name>
</gene>
<keyword evidence="1" id="KW-0472">Membrane</keyword>
<feature type="transmembrane region" description="Helical" evidence="1">
    <location>
        <begin position="39"/>
        <end position="59"/>
    </location>
</feature>